<name>A0A1I2UR97_9ACTN</name>
<sequence length="49" mass="4805">MTSIRNALALTTLTVLLVAGLVPPAQAAGAMSYGPQRVTGIPAAGGVKV</sequence>
<reference evidence="2 5" key="2">
    <citation type="submission" date="2020-07" db="EMBL/GenBank/DDBJ databases">
        <title>Sequencing the genomes of 1000 actinobacteria strains.</title>
        <authorList>
            <person name="Klenk H.-P."/>
        </authorList>
    </citation>
    <scope>NUCLEOTIDE SEQUENCE [LARGE SCALE GENOMIC DNA]</scope>
    <source>
        <strain evidence="2 5">DSM 45117</strain>
    </source>
</reference>
<dbReference type="Proteomes" id="UP000199052">
    <property type="component" value="Unassembled WGS sequence"/>
</dbReference>
<gene>
    <name evidence="2" type="ORF">FHR37_005554</name>
    <name evidence="3" type="ORF">SAMN05421678_108290</name>
</gene>
<dbReference type="AlphaFoldDB" id="A0A1I2UR97"/>
<feature type="signal peptide" evidence="1">
    <location>
        <begin position="1"/>
        <end position="27"/>
    </location>
</feature>
<keyword evidence="5" id="KW-1185">Reference proteome</keyword>
<organism evidence="3 4">
    <name type="scientific">Actinopolymorpha cephalotaxi</name>
    <dbReference type="NCBI Taxonomy" id="504797"/>
    <lineage>
        <taxon>Bacteria</taxon>
        <taxon>Bacillati</taxon>
        <taxon>Actinomycetota</taxon>
        <taxon>Actinomycetes</taxon>
        <taxon>Propionibacteriales</taxon>
        <taxon>Actinopolymorphaceae</taxon>
        <taxon>Actinopolymorpha</taxon>
    </lineage>
</organism>
<reference evidence="3 4" key="1">
    <citation type="submission" date="2016-10" db="EMBL/GenBank/DDBJ databases">
        <authorList>
            <person name="de Groot N.N."/>
        </authorList>
    </citation>
    <scope>NUCLEOTIDE SEQUENCE [LARGE SCALE GENOMIC DNA]</scope>
    <source>
        <strain evidence="3 4">CPCC 202808</strain>
    </source>
</reference>
<proteinExistence type="predicted"/>
<evidence type="ECO:0000313" key="5">
    <source>
        <dbReference type="Proteomes" id="UP000533017"/>
    </source>
</evidence>
<evidence type="ECO:0000313" key="2">
    <source>
        <dbReference type="EMBL" id="NYH86703.1"/>
    </source>
</evidence>
<evidence type="ECO:0000313" key="4">
    <source>
        <dbReference type="Proteomes" id="UP000199052"/>
    </source>
</evidence>
<dbReference type="RefSeq" id="WP_175542559.1">
    <property type="nucleotide sequence ID" value="NZ_FOOI01000008.1"/>
</dbReference>
<accession>A0A1I2UR97</accession>
<dbReference type="EMBL" id="JACBZA010000001">
    <property type="protein sequence ID" value="NYH86703.1"/>
    <property type="molecule type" value="Genomic_DNA"/>
</dbReference>
<dbReference type="STRING" id="504797.SAMN05421678_108290"/>
<protein>
    <submittedName>
        <fullName evidence="3">Uncharacterized protein</fullName>
    </submittedName>
</protein>
<dbReference type="EMBL" id="FOOI01000008">
    <property type="protein sequence ID" value="SFG79644.1"/>
    <property type="molecule type" value="Genomic_DNA"/>
</dbReference>
<evidence type="ECO:0000313" key="3">
    <source>
        <dbReference type="EMBL" id="SFG79644.1"/>
    </source>
</evidence>
<keyword evidence="1" id="KW-0732">Signal</keyword>
<dbReference type="Proteomes" id="UP000533017">
    <property type="component" value="Unassembled WGS sequence"/>
</dbReference>
<feature type="chain" id="PRO_5011761830" evidence="1">
    <location>
        <begin position="28"/>
        <end position="49"/>
    </location>
</feature>
<evidence type="ECO:0000256" key="1">
    <source>
        <dbReference type="SAM" id="SignalP"/>
    </source>
</evidence>